<keyword evidence="2" id="KW-1185">Reference proteome</keyword>
<dbReference type="SMART" id="SM00382">
    <property type="entry name" value="AAA"/>
    <property type="match status" value="1"/>
</dbReference>
<evidence type="ECO:0000259" key="1">
    <source>
        <dbReference type="SMART" id="SM00382"/>
    </source>
</evidence>
<dbReference type="InterPro" id="IPR027417">
    <property type="entry name" value="P-loop_NTPase"/>
</dbReference>
<feature type="domain" description="AAA+ ATPase" evidence="1">
    <location>
        <begin position="238"/>
        <end position="479"/>
    </location>
</feature>
<dbReference type="AlphaFoldDB" id="A0A1I8BN07"/>
<dbReference type="Proteomes" id="UP000095281">
    <property type="component" value="Unplaced"/>
</dbReference>
<dbReference type="PANTHER" id="PTHR43788:SF8">
    <property type="entry name" value="DNA-BINDING PROTEIN SMUBP-2"/>
    <property type="match status" value="1"/>
</dbReference>
<protein>
    <submittedName>
        <fullName evidence="3">AAA domain-containing protein</fullName>
    </submittedName>
</protein>
<dbReference type="Gene3D" id="3.40.50.300">
    <property type="entry name" value="P-loop containing nucleotide triphosphate hydrolases"/>
    <property type="match status" value="1"/>
</dbReference>
<dbReference type="GO" id="GO:0043139">
    <property type="term" value="F:5'-3' DNA helicase activity"/>
    <property type="evidence" value="ECO:0007669"/>
    <property type="project" value="TreeGrafter"/>
</dbReference>
<dbReference type="InterPro" id="IPR003593">
    <property type="entry name" value="AAA+_ATPase"/>
</dbReference>
<organism evidence="2 3">
    <name type="scientific">Meloidogyne hapla</name>
    <name type="common">Root-knot nematode worm</name>
    <dbReference type="NCBI Taxonomy" id="6305"/>
    <lineage>
        <taxon>Eukaryota</taxon>
        <taxon>Metazoa</taxon>
        <taxon>Ecdysozoa</taxon>
        <taxon>Nematoda</taxon>
        <taxon>Chromadorea</taxon>
        <taxon>Rhabditida</taxon>
        <taxon>Tylenchina</taxon>
        <taxon>Tylenchomorpha</taxon>
        <taxon>Tylenchoidea</taxon>
        <taxon>Meloidogynidae</taxon>
        <taxon>Meloidogyninae</taxon>
        <taxon>Meloidogyne</taxon>
    </lineage>
</organism>
<sequence>MLNMCTTCNYRSFSSFLTKFRFLQNSLRFLKTVAKYQSTSNRRLNKLPSEIEQNIQRWEQASELEYSKVEEFPWIGVFLKCTKFLQSIDVYRIAFSTELLSQSQLTYMRSSIYPPVRVQLKFLDSNNCDIIPCVLTKWFGNNIVVHADEETAFNLINIEGKFFDIRLDNKQQLRNKLKLFENRRELIKSEGYNAMLYCFKCKEMDDFGVDPDINKFLPLYKNYDQSQLAALSALLNTKRPIVAIHGASGTGKTLLLAEYLNILMKSYENQNKPIAIISPSITSLYQLIDVYFDIAREKVATFIFFTEYDSPSAYFSIKNSTVKERLKKASLYRIPDDWYSQEVTDAFDKINKLVQPKASSRSIIQRIQQREDGKQQREYAINLRNKEDFNFIQRWPLVFLCYTKAMMEYFSKIRAKFSQIIIDDAGNLNEMGSWHSILKTSSCVRLFGDYHQSNSPLIFDYEKSLLQRLDEDFVNSNINFHLNRQYTSNSTIRKWGDSVFYKEKKAIPANKFIENTNLKKILRPKKHRSSKLITEPFVLVDTNKLEGEWKEYMFEPENVEEDFNRHNCYTFRNWGSALIAARHINLLLQNGVFPYQIAHPKNNFLHLTLFKEIYG</sequence>
<accession>A0A1I8BN07</accession>
<evidence type="ECO:0000313" key="2">
    <source>
        <dbReference type="Proteomes" id="UP000095281"/>
    </source>
</evidence>
<dbReference type="InterPro" id="IPR050534">
    <property type="entry name" value="Coronavir_polyprotein_1ab"/>
</dbReference>
<reference evidence="3" key="1">
    <citation type="submission" date="2016-11" db="UniProtKB">
        <authorList>
            <consortium name="WormBaseParasite"/>
        </authorList>
    </citation>
    <scope>IDENTIFICATION</scope>
</reference>
<dbReference type="SUPFAM" id="SSF52540">
    <property type="entry name" value="P-loop containing nucleoside triphosphate hydrolases"/>
    <property type="match status" value="1"/>
</dbReference>
<dbReference type="PANTHER" id="PTHR43788">
    <property type="entry name" value="DNA2/NAM7 HELICASE FAMILY MEMBER"/>
    <property type="match status" value="1"/>
</dbReference>
<dbReference type="WBParaSite" id="MhA1_Contig353.frz3.gene33">
    <property type="protein sequence ID" value="MhA1_Contig353.frz3.gene33"/>
    <property type="gene ID" value="MhA1_Contig353.frz3.gene33"/>
</dbReference>
<evidence type="ECO:0000313" key="3">
    <source>
        <dbReference type="WBParaSite" id="MhA1_Contig353.frz3.gene33"/>
    </source>
</evidence>
<dbReference type="InterPro" id="IPR041677">
    <property type="entry name" value="DNA2/NAM7_AAA_11"/>
</dbReference>
<proteinExistence type="predicted"/>
<dbReference type="Pfam" id="PF13086">
    <property type="entry name" value="AAA_11"/>
    <property type="match status" value="1"/>
</dbReference>
<name>A0A1I8BN07_MELHA</name>